<dbReference type="RefSeq" id="WP_136079251.1">
    <property type="nucleotide sequence ID" value="NZ_CAAHFG010000001.1"/>
</dbReference>
<dbReference type="InterPro" id="IPR004846">
    <property type="entry name" value="T2SS/T3SS_dom"/>
</dbReference>
<feature type="compositionally biased region" description="Low complexity" evidence="11">
    <location>
        <begin position="389"/>
        <end position="435"/>
    </location>
</feature>
<evidence type="ECO:0000256" key="3">
    <source>
        <dbReference type="ARBA" id="ARBA00022448"/>
    </source>
</evidence>
<keyword evidence="5" id="KW-0812">Transmembrane</keyword>
<feature type="domain" description="Type II/III secretion system secretin-like" evidence="13">
    <location>
        <begin position="568"/>
        <end position="732"/>
    </location>
</feature>
<evidence type="ECO:0000256" key="7">
    <source>
        <dbReference type="ARBA" id="ARBA00022927"/>
    </source>
</evidence>
<keyword evidence="8" id="KW-0472">Membrane</keyword>
<evidence type="ECO:0000256" key="5">
    <source>
        <dbReference type="ARBA" id="ARBA00022692"/>
    </source>
</evidence>
<dbReference type="EMBL" id="CAAHFG010000001">
    <property type="protein sequence ID" value="VGO13704.1"/>
    <property type="molecule type" value="Genomic_DNA"/>
</dbReference>
<dbReference type="PANTHER" id="PTHR30332:SF24">
    <property type="entry name" value="SECRETIN GSPD-RELATED"/>
    <property type="match status" value="1"/>
</dbReference>
<feature type="region of interest" description="Disordered" evidence="11">
    <location>
        <begin position="22"/>
        <end position="74"/>
    </location>
</feature>
<dbReference type="Pfam" id="PF03958">
    <property type="entry name" value="Secretin_N"/>
    <property type="match status" value="2"/>
</dbReference>
<evidence type="ECO:0000256" key="8">
    <source>
        <dbReference type="ARBA" id="ARBA00023136"/>
    </source>
</evidence>
<evidence type="ECO:0000259" key="14">
    <source>
        <dbReference type="Pfam" id="PF03958"/>
    </source>
</evidence>
<evidence type="ECO:0000313" key="16">
    <source>
        <dbReference type="EMBL" id="VGO13704.1"/>
    </source>
</evidence>
<dbReference type="PANTHER" id="PTHR30332">
    <property type="entry name" value="PROBABLE GENERAL SECRETION PATHWAY PROTEIN D"/>
    <property type="match status" value="1"/>
</dbReference>
<accession>A0A6C2U225</accession>
<dbReference type="InterPro" id="IPR004845">
    <property type="entry name" value="T2SS_GspD_CS"/>
</dbReference>
<dbReference type="Gene3D" id="3.30.1370.120">
    <property type="match status" value="3"/>
</dbReference>
<keyword evidence="7" id="KW-0653">Protein transport</keyword>
<feature type="domain" description="NolW-like" evidence="14">
    <location>
        <begin position="365"/>
        <end position="492"/>
    </location>
</feature>
<dbReference type="Gene3D" id="3.55.50.30">
    <property type="match status" value="1"/>
</dbReference>
<evidence type="ECO:0000259" key="15">
    <source>
        <dbReference type="Pfam" id="PF21305"/>
    </source>
</evidence>
<dbReference type="PROSITE" id="PS00875">
    <property type="entry name" value="T2SP_D"/>
    <property type="match status" value="1"/>
</dbReference>
<evidence type="ECO:0000313" key="17">
    <source>
        <dbReference type="Proteomes" id="UP000366872"/>
    </source>
</evidence>
<feature type="region of interest" description="Disordered" evidence="11">
    <location>
        <begin position="388"/>
        <end position="437"/>
    </location>
</feature>
<evidence type="ECO:0000256" key="10">
    <source>
        <dbReference type="RuleBase" id="RU004004"/>
    </source>
</evidence>
<dbReference type="PRINTS" id="PR00811">
    <property type="entry name" value="BCTERIALGSPD"/>
</dbReference>
<evidence type="ECO:0000256" key="4">
    <source>
        <dbReference type="ARBA" id="ARBA00022452"/>
    </source>
</evidence>
<dbReference type="InterPro" id="IPR038591">
    <property type="entry name" value="NolW-like_sf"/>
</dbReference>
<feature type="domain" description="GspD-like N0" evidence="15">
    <location>
        <begin position="81"/>
        <end position="149"/>
    </location>
</feature>
<keyword evidence="3 10" id="KW-0813">Transport</keyword>
<keyword evidence="9" id="KW-0998">Cell outer membrane</keyword>
<dbReference type="GO" id="GO:0009279">
    <property type="term" value="C:cell outer membrane"/>
    <property type="evidence" value="ECO:0007669"/>
    <property type="project" value="UniProtKB-SubCell"/>
</dbReference>
<proteinExistence type="inferred from homology"/>
<comment type="subcellular location">
    <subcellularLocation>
        <location evidence="1 10">Cell outer membrane</location>
    </subcellularLocation>
</comment>
<evidence type="ECO:0000256" key="12">
    <source>
        <dbReference type="SAM" id="SignalP"/>
    </source>
</evidence>
<dbReference type="InterPro" id="IPR013356">
    <property type="entry name" value="T2SS_GspD"/>
</dbReference>
<dbReference type="Pfam" id="PF21305">
    <property type="entry name" value="type_II_gspD_N0"/>
    <property type="match status" value="1"/>
</dbReference>
<dbReference type="GO" id="GO:0015627">
    <property type="term" value="C:type II protein secretion system complex"/>
    <property type="evidence" value="ECO:0007669"/>
    <property type="project" value="InterPro"/>
</dbReference>
<feature type="compositionally biased region" description="Low complexity" evidence="11">
    <location>
        <begin position="44"/>
        <end position="67"/>
    </location>
</feature>
<evidence type="ECO:0000256" key="1">
    <source>
        <dbReference type="ARBA" id="ARBA00004442"/>
    </source>
</evidence>
<feature type="region of interest" description="Disordered" evidence="11">
    <location>
        <begin position="774"/>
        <end position="800"/>
    </location>
</feature>
<dbReference type="InterPro" id="IPR001775">
    <property type="entry name" value="GspD/PilQ"/>
</dbReference>
<dbReference type="InterPro" id="IPR049371">
    <property type="entry name" value="GspD-like_N0"/>
</dbReference>
<feature type="chain" id="PRO_5025634372" evidence="12">
    <location>
        <begin position="24"/>
        <end position="820"/>
    </location>
</feature>
<dbReference type="GO" id="GO:0015628">
    <property type="term" value="P:protein secretion by the type II secretion system"/>
    <property type="evidence" value="ECO:0007669"/>
    <property type="project" value="InterPro"/>
</dbReference>
<dbReference type="AlphaFoldDB" id="A0A6C2U225"/>
<gene>
    <name evidence="16" type="primary">gspD_1</name>
    <name evidence="16" type="ORF">PDESU_02261</name>
</gene>
<evidence type="ECO:0000259" key="13">
    <source>
        <dbReference type="Pfam" id="PF00263"/>
    </source>
</evidence>
<name>A0A6C2U225_PONDE</name>
<evidence type="ECO:0000256" key="2">
    <source>
        <dbReference type="ARBA" id="ARBA00006980"/>
    </source>
</evidence>
<sequence>MNHRNLLLLALSITVLTTMRSGAQGGPPAAPAGRPSAPAPTAKPTPATAQTVRPTPAIAAAPAPKTRPSSKKEGELVTFAMEQMDLDLVMEQYCDWTDKIYLKTDAVKASITLRSDKKIPVSEAIEVVEAILAMNNIALVPMGEKYLKVVLATAADLTAQGLDINMDPSLAFNASDKFITTIIQLKNVTIPEVQAAVQHVLHTYGKILTLERSNSIMITDTEANIKRARELIEFIDQATAQVEPKIYQILYADATEIASKINEIVAAAQGDQKTATQIPVGNPYARTPPGVIRAGSRSSAEAAPTAATVTGTESGSNVIIQGTVKVMADDRTNIIIIFSLEDNFAFFDKIIKVLDVEVEPATTFEVINLEYADAVELSGTINDLIGAASSSRSSGSSSSSRTGSSSSRTGSSSSRTTGSGSSRSTAPGSSSSSSRITPNALPAAGAASIENLNRLSEDTKVLADERTNAILLMGSKSDIAAIKQLIKSLDVMLEQVVIEAAIFEIGLSDSLRHGIDWLYKSSDLDKVGAWDGNNLITNGGIESVASGALTYYQNITGINTEIAINLAATDNDATLLATPVIMTTDNTEATLSIGEQRPVVTSTDSYVSGSGSQRSNYEYKDIGIQLTVTPRINPQRFVVMELEQKADQLGGNVSIDGNEVPIILNREFGASIAVPDGGTVALGGLITTEKSDNVTKIPILGDIPFLGRYLFSSVSKSETQRELVVLMTPYVMSNMSEMGSQTKRLYKGTNLRQENWKGSWSESQLRDIPDPIEGEEAMEPDYQPTQPVITPEPNPATAQAPMDMSADEILRMMEELEDAE</sequence>
<protein>
    <submittedName>
        <fullName evidence="16">Type II secretion system protein D</fullName>
    </submittedName>
</protein>
<feature type="domain" description="NolW-like" evidence="14">
    <location>
        <begin position="180"/>
        <end position="241"/>
    </location>
</feature>
<feature type="signal peptide" evidence="12">
    <location>
        <begin position="1"/>
        <end position="23"/>
    </location>
</feature>
<dbReference type="InterPro" id="IPR050810">
    <property type="entry name" value="Bact_Secretion_Sys_Channel"/>
</dbReference>
<dbReference type="InterPro" id="IPR005644">
    <property type="entry name" value="NolW-like"/>
</dbReference>
<keyword evidence="6 12" id="KW-0732">Signal</keyword>
<organism evidence="16 17">
    <name type="scientific">Pontiella desulfatans</name>
    <dbReference type="NCBI Taxonomy" id="2750659"/>
    <lineage>
        <taxon>Bacteria</taxon>
        <taxon>Pseudomonadati</taxon>
        <taxon>Kiritimatiellota</taxon>
        <taxon>Kiritimatiellia</taxon>
        <taxon>Kiritimatiellales</taxon>
        <taxon>Pontiellaceae</taxon>
        <taxon>Pontiella</taxon>
    </lineage>
</organism>
<evidence type="ECO:0000256" key="11">
    <source>
        <dbReference type="SAM" id="MobiDB-lite"/>
    </source>
</evidence>
<evidence type="ECO:0000256" key="9">
    <source>
        <dbReference type="ARBA" id="ARBA00023237"/>
    </source>
</evidence>
<dbReference type="Proteomes" id="UP000366872">
    <property type="component" value="Unassembled WGS sequence"/>
</dbReference>
<dbReference type="Pfam" id="PF00263">
    <property type="entry name" value="Secretin"/>
    <property type="match status" value="1"/>
</dbReference>
<reference evidence="16 17" key="1">
    <citation type="submission" date="2019-04" db="EMBL/GenBank/DDBJ databases">
        <authorList>
            <person name="Van Vliet M D."/>
        </authorList>
    </citation>
    <scope>NUCLEOTIDE SEQUENCE [LARGE SCALE GENOMIC DNA]</scope>
    <source>
        <strain evidence="16 17">F1</strain>
    </source>
</reference>
<keyword evidence="17" id="KW-1185">Reference proteome</keyword>
<evidence type="ECO:0000256" key="6">
    <source>
        <dbReference type="ARBA" id="ARBA00022729"/>
    </source>
</evidence>
<dbReference type="NCBIfam" id="TIGR02517">
    <property type="entry name" value="type_II_gspD"/>
    <property type="match status" value="1"/>
</dbReference>
<keyword evidence="4" id="KW-1134">Transmembrane beta strand</keyword>
<comment type="similarity">
    <text evidence="2">Belongs to the bacterial secretin family. GSP D subfamily.</text>
</comment>